<proteinExistence type="predicted"/>
<evidence type="ECO:0000256" key="1">
    <source>
        <dbReference type="SAM" id="MobiDB-lite"/>
    </source>
</evidence>
<accession>A0A0G4IDP1</accession>
<feature type="compositionally biased region" description="Basic and acidic residues" evidence="1">
    <location>
        <begin position="254"/>
        <end position="271"/>
    </location>
</feature>
<organism evidence="2">
    <name type="scientific">Chromera velia CCMP2878</name>
    <dbReference type="NCBI Taxonomy" id="1169474"/>
    <lineage>
        <taxon>Eukaryota</taxon>
        <taxon>Sar</taxon>
        <taxon>Alveolata</taxon>
        <taxon>Colpodellida</taxon>
        <taxon>Chromeraceae</taxon>
        <taxon>Chromera</taxon>
    </lineage>
</organism>
<reference evidence="2" key="1">
    <citation type="submission" date="2014-11" db="EMBL/GenBank/DDBJ databases">
        <authorList>
            <person name="Otto D Thomas"/>
            <person name="Naeem Raeece"/>
        </authorList>
    </citation>
    <scope>NUCLEOTIDE SEQUENCE</scope>
</reference>
<feature type="region of interest" description="Disordered" evidence="1">
    <location>
        <begin position="201"/>
        <end position="296"/>
    </location>
</feature>
<protein>
    <submittedName>
        <fullName evidence="2">Uncharacterized protein</fullName>
    </submittedName>
</protein>
<dbReference type="EMBL" id="CDMZ01005851">
    <property type="protein sequence ID" value="CEM55194.1"/>
    <property type="molecule type" value="Genomic_DNA"/>
</dbReference>
<dbReference type="VEuPathDB" id="CryptoDB:Cvel_13349"/>
<sequence>MRDLLCLGVQRAFLKEEEGRLLKAPAVFFELFGRREICFWDQLWCLFAAVDQGGKGLEALRELLDRLKEKKAALEREKEKDHPKDATTRTTKESESLRRDLEIYQAYNRIKKEKPDANSHLTEAERLRISQIRSQEAELREEQSAAYAADDLRGARKLEAQLTSLREERRDIEDLGYERESLAEHQFRPYHVDRRKDLDSNLKELGPRIPGTGTGGAREGGPLGILDARRQEGNGEEEEKMGDQGVSADSGPPEEARQRENSVPDSEKGKAAADSSKAGESSEGSQSDVDWPTPQVWAFRRQRKLPTDAEIDRVLNRYS</sequence>
<feature type="compositionally biased region" description="Low complexity" evidence="1">
    <location>
        <begin position="272"/>
        <end position="285"/>
    </location>
</feature>
<evidence type="ECO:0000313" key="2">
    <source>
        <dbReference type="EMBL" id="CEM55194.1"/>
    </source>
</evidence>
<gene>
    <name evidence="2" type="ORF">Cvel_13349</name>
</gene>
<name>A0A0G4IDP1_9ALVE</name>
<feature type="region of interest" description="Disordered" evidence="1">
    <location>
        <begin position="74"/>
        <end position="94"/>
    </location>
</feature>
<feature type="compositionally biased region" description="Gly residues" evidence="1">
    <location>
        <begin position="212"/>
        <end position="223"/>
    </location>
</feature>
<dbReference type="AlphaFoldDB" id="A0A0G4IDP1"/>